<dbReference type="InterPro" id="IPR023393">
    <property type="entry name" value="START-like_dom_sf"/>
</dbReference>
<keyword evidence="4" id="KW-1185">Reference proteome</keyword>
<dbReference type="InterPro" id="IPR013538">
    <property type="entry name" value="ASHA1/2-like_C"/>
</dbReference>
<accession>A0ABM9LY97</accession>
<evidence type="ECO:0000313" key="4">
    <source>
        <dbReference type="Proteomes" id="UP001190465"/>
    </source>
</evidence>
<dbReference type="RefSeq" id="WP_308478686.1">
    <property type="nucleotide sequence ID" value="NZ_OY726397.1"/>
</dbReference>
<evidence type="ECO:0000313" key="3">
    <source>
        <dbReference type="EMBL" id="CAJ1506773.1"/>
    </source>
</evidence>
<comment type="similarity">
    <text evidence="1">Belongs to the AHA1 family.</text>
</comment>
<dbReference type="EMBL" id="OY726397">
    <property type="protein sequence ID" value="CAJ1506773.1"/>
    <property type="molecule type" value="Genomic_DNA"/>
</dbReference>
<dbReference type="Pfam" id="PF08327">
    <property type="entry name" value="AHSA1"/>
    <property type="match status" value="1"/>
</dbReference>
<name>A0ABM9LY97_9MYCO</name>
<dbReference type="Proteomes" id="UP001190465">
    <property type="component" value="Chromosome"/>
</dbReference>
<evidence type="ECO:0000256" key="1">
    <source>
        <dbReference type="ARBA" id="ARBA00006817"/>
    </source>
</evidence>
<protein>
    <submittedName>
        <fullName evidence="3">SRPBCC family protein</fullName>
    </submittedName>
</protein>
<sequence>MSTDRIEKSAVLHASLDRVWRAISDAREFGTWFGMRVDGPFVAGTTVSCQMTGTAVDEDIAAAQREHEVHSFPLHIVTVDPPRRFAFRWNPVAGAEFADLTTLVEFTLTETDGEVLLEIVESGFDAVPAEHRGAAFADNSQGWAEQLKLIGRYVTAAQWA</sequence>
<dbReference type="Gene3D" id="3.30.530.20">
    <property type="match status" value="1"/>
</dbReference>
<gene>
    <name evidence="3" type="ORF">MU0053_003288</name>
</gene>
<proteinExistence type="inferred from homology"/>
<dbReference type="CDD" id="cd08898">
    <property type="entry name" value="SRPBCC_CalC_Aha1-like_5"/>
    <property type="match status" value="1"/>
</dbReference>
<evidence type="ECO:0000259" key="2">
    <source>
        <dbReference type="Pfam" id="PF08327"/>
    </source>
</evidence>
<feature type="domain" description="Activator of Hsp90 ATPase homologue 1/2-like C-terminal" evidence="2">
    <location>
        <begin position="14"/>
        <end position="154"/>
    </location>
</feature>
<organism evidence="3 4">
    <name type="scientific">[Mycobacterium] burgundiense</name>
    <dbReference type="NCBI Taxonomy" id="3064286"/>
    <lineage>
        <taxon>Bacteria</taxon>
        <taxon>Bacillati</taxon>
        <taxon>Actinomycetota</taxon>
        <taxon>Actinomycetes</taxon>
        <taxon>Mycobacteriales</taxon>
        <taxon>Mycobacteriaceae</taxon>
        <taxon>Mycolicibacterium</taxon>
    </lineage>
</organism>
<reference evidence="3 4" key="1">
    <citation type="submission" date="2023-08" db="EMBL/GenBank/DDBJ databases">
        <authorList>
            <person name="Folkvardsen B D."/>
            <person name="Norman A."/>
        </authorList>
    </citation>
    <scope>NUCLEOTIDE SEQUENCE [LARGE SCALE GENOMIC DNA]</scope>
    <source>
        <strain evidence="3 4">Mu0053</strain>
    </source>
</reference>
<dbReference type="SUPFAM" id="SSF55961">
    <property type="entry name" value="Bet v1-like"/>
    <property type="match status" value="1"/>
</dbReference>